<accession>A0A7L9U1P9</accession>
<dbReference type="EMBL" id="CP062941">
    <property type="protein sequence ID" value="QOL48943.1"/>
    <property type="molecule type" value="Genomic_DNA"/>
</dbReference>
<dbReference type="AlphaFoldDB" id="A0A7L9U1P9"/>
<dbReference type="PROSITE" id="PS51257">
    <property type="entry name" value="PROKAR_LIPOPROTEIN"/>
    <property type="match status" value="1"/>
</dbReference>
<organism evidence="3 4">
    <name type="scientific">Massilia litorea</name>
    <dbReference type="NCBI Taxonomy" id="2769491"/>
    <lineage>
        <taxon>Bacteria</taxon>
        <taxon>Pseudomonadati</taxon>
        <taxon>Pseudomonadota</taxon>
        <taxon>Betaproteobacteria</taxon>
        <taxon>Burkholderiales</taxon>
        <taxon>Oxalobacteraceae</taxon>
        <taxon>Telluria group</taxon>
        <taxon>Massilia</taxon>
    </lineage>
</organism>
<dbReference type="RefSeq" id="WP_193685986.1">
    <property type="nucleotide sequence ID" value="NZ_CP062941.1"/>
</dbReference>
<feature type="signal peptide" evidence="2">
    <location>
        <begin position="1"/>
        <end position="23"/>
    </location>
</feature>
<sequence length="140" mass="14308">MNRTVKTFLIWLLMLVLPLHAVAANVGMSCAPVKGLVHVMADVSMAHHGDADAAQAHHGHARGDASAAHQDDAAAKDPGKKPHSSCSACSALCIGAVAPPSAFLPLPAFDGSDAVTVAPARFAAGFIPDGLQRPPRHPSA</sequence>
<evidence type="ECO:0008006" key="5">
    <source>
        <dbReference type="Google" id="ProtNLM"/>
    </source>
</evidence>
<feature type="chain" id="PRO_5032852025" description="DUF2946 domain-containing protein" evidence="2">
    <location>
        <begin position="24"/>
        <end position="140"/>
    </location>
</feature>
<reference evidence="3 4" key="1">
    <citation type="submission" date="2020-10" db="EMBL/GenBank/DDBJ databases">
        <title>Genome sequencing of Massilia sp. LPB0304.</title>
        <authorList>
            <person name="Kim J."/>
        </authorList>
    </citation>
    <scope>NUCLEOTIDE SEQUENCE [LARGE SCALE GENOMIC DNA]</scope>
    <source>
        <strain evidence="3 4">LPB0304</strain>
    </source>
</reference>
<name>A0A7L9U1P9_9BURK</name>
<keyword evidence="4" id="KW-1185">Reference proteome</keyword>
<evidence type="ECO:0000313" key="3">
    <source>
        <dbReference type="EMBL" id="QOL48943.1"/>
    </source>
</evidence>
<dbReference type="Proteomes" id="UP000593875">
    <property type="component" value="Chromosome"/>
</dbReference>
<proteinExistence type="predicted"/>
<feature type="compositionally biased region" description="Basic and acidic residues" evidence="1">
    <location>
        <begin position="69"/>
        <end position="80"/>
    </location>
</feature>
<evidence type="ECO:0000313" key="4">
    <source>
        <dbReference type="Proteomes" id="UP000593875"/>
    </source>
</evidence>
<evidence type="ECO:0000256" key="2">
    <source>
        <dbReference type="SAM" id="SignalP"/>
    </source>
</evidence>
<dbReference type="KEGG" id="mlir:LPB04_18640"/>
<feature type="region of interest" description="Disordered" evidence="1">
    <location>
        <begin position="50"/>
        <end position="87"/>
    </location>
</feature>
<evidence type="ECO:0000256" key="1">
    <source>
        <dbReference type="SAM" id="MobiDB-lite"/>
    </source>
</evidence>
<gene>
    <name evidence="3" type="ORF">LPB04_18640</name>
</gene>
<protein>
    <recommendedName>
        <fullName evidence="5">DUF2946 domain-containing protein</fullName>
    </recommendedName>
</protein>
<keyword evidence="2" id="KW-0732">Signal</keyword>